<evidence type="ECO:0000256" key="2">
    <source>
        <dbReference type="SAM" id="Phobius"/>
    </source>
</evidence>
<evidence type="ECO:0008006" key="7">
    <source>
        <dbReference type="Google" id="ProtNLM"/>
    </source>
</evidence>
<sequence length="594" mass="66788">MKIKKIICIILLFLLLFSTLTLVSADDDDRSYTIDWGHIDLDVGNNGMLHVNETYYYTFKGTYNGVYRDIPLKEGESIENIQIWADGAYPVLEESDVDGKKHLKIYLYADEEHTQPISDTSVTIYISYNMKHVITLFNDVGALQFKLWGEEWDVDIGELTATINLPGKTGNSYYLNPQEFNVSSSLTNGKIEATTTSIPKGDFYELLVLMPLSDFNNATYAKHVNSDGKAMIEKNLNDSINSREMWNNIYLILGLLSLLSPISAIVVYLKYGREPKVNYNGIYERELPSDDPPAVVNAMLNNKIGNPDMHGFEATILNLIDKKVIDLETQNNEKSDTKELILKLDKSKNENLSLNERTVVNTLYRFSTDGILNLSALNSQLSNKSDAEWFLEQFNAWQSNIKNEYLSDNILSSYFNDSGSTIMSIISVVGFIAAIIMIILGFNSTLSSGAYTLLGGIFLIIFSIITFVVPDDIFGQWTEKGRLFYLKWKNFKKFLNDNSLIKQHPPESIVVWNKYLIYGSALGVAENVYKSMKLQVPNIDERDDNLYMYHYYGGYYLMYNAFETSHETVNPSSSDSGSFGSIGGGSGGGGGGAF</sequence>
<dbReference type="InterPro" id="IPR048389">
    <property type="entry name" value="YciQ-like_C"/>
</dbReference>
<accession>A0A165ZM20</accession>
<dbReference type="AlphaFoldDB" id="A0A165ZM20"/>
<proteinExistence type="predicted"/>
<feature type="domain" description="Predicted membrane protein YciQ-like C-terminal" evidence="4">
    <location>
        <begin position="282"/>
        <end position="532"/>
    </location>
</feature>
<keyword evidence="6" id="KW-1185">Reference proteome</keyword>
<dbReference type="Proteomes" id="UP000077428">
    <property type="component" value="Unassembled WGS sequence"/>
</dbReference>
<evidence type="ECO:0000259" key="3">
    <source>
        <dbReference type="Pfam" id="PF09972"/>
    </source>
</evidence>
<evidence type="ECO:0000259" key="4">
    <source>
        <dbReference type="Pfam" id="PF20990"/>
    </source>
</evidence>
<dbReference type="RefSeq" id="WP_042694555.1">
    <property type="nucleotide sequence ID" value="NZ_CABMAB010000039.1"/>
</dbReference>
<name>A0A165ZM20_METOA</name>
<feature type="transmembrane region" description="Helical" evidence="2">
    <location>
        <begin position="249"/>
        <end position="269"/>
    </location>
</feature>
<reference evidence="6" key="1">
    <citation type="journal article" date="2016" name="Genome Announc.">
        <title>Draft Genome Sequences of Methanobrevibacter curvatus DSM11111, Methanobrevibacter cuticularis DSM11139, Methanobrevibacter filiformis DSM11501, and Methanobrevibacter oralis DSM7256.</title>
        <authorList>
            <person name="Poehlein A."/>
            <person name="Seedorf H."/>
        </authorList>
    </citation>
    <scope>NUCLEOTIDE SEQUENCE [LARGE SCALE GENOMIC DNA]</scope>
    <source>
        <strain evidence="6">DSM 7256 / JCM 30027 / ZR</strain>
    </source>
</reference>
<keyword evidence="2" id="KW-0472">Membrane</keyword>
<evidence type="ECO:0000313" key="5">
    <source>
        <dbReference type="EMBL" id="KZX10889.1"/>
    </source>
</evidence>
<dbReference type="EMBL" id="LWMU01000103">
    <property type="protein sequence ID" value="KZX10889.1"/>
    <property type="molecule type" value="Genomic_DNA"/>
</dbReference>
<dbReference type="STRING" id="66851.MBORA_17260"/>
<feature type="transmembrane region" description="Helical" evidence="2">
    <location>
        <begin position="448"/>
        <end position="469"/>
    </location>
</feature>
<dbReference type="Pfam" id="PF20990">
    <property type="entry name" value="DUF2207_C"/>
    <property type="match status" value="1"/>
</dbReference>
<evidence type="ECO:0000256" key="1">
    <source>
        <dbReference type="SAM" id="MobiDB-lite"/>
    </source>
</evidence>
<protein>
    <recommendedName>
        <fullName evidence="7">DUF2207 domain-containing protein</fullName>
    </recommendedName>
</protein>
<organism evidence="5 6">
    <name type="scientific">Methanobrevibacter oralis</name>
    <dbReference type="NCBI Taxonomy" id="66851"/>
    <lineage>
        <taxon>Archaea</taxon>
        <taxon>Methanobacteriati</taxon>
        <taxon>Methanobacteriota</taxon>
        <taxon>Methanomada group</taxon>
        <taxon>Methanobacteria</taxon>
        <taxon>Methanobacteriales</taxon>
        <taxon>Methanobacteriaceae</taxon>
        <taxon>Methanobrevibacter</taxon>
    </lineage>
</organism>
<dbReference type="PATRIC" id="fig|66851.6.peg.1880"/>
<gene>
    <name evidence="5" type="ORF">MBORA_17260</name>
</gene>
<dbReference type="Pfam" id="PF09972">
    <property type="entry name" value="DUF2207"/>
    <property type="match status" value="1"/>
</dbReference>
<feature type="compositionally biased region" description="Gly residues" evidence="1">
    <location>
        <begin position="580"/>
        <end position="594"/>
    </location>
</feature>
<dbReference type="OrthoDB" id="137138at2157"/>
<feature type="domain" description="DUF2207" evidence="3">
    <location>
        <begin position="37"/>
        <end position="210"/>
    </location>
</feature>
<evidence type="ECO:0000313" key="6">
    <source>
        <dbReference type="Proteomes" id="UP000077428"/>
    </source>
</evidence>
<keyword evidence="2" id="KW-0812">Transmembrane</keyword>
<feature type="transmembrane region" description="Helical" evidence="2">
    <location>
        <begin position="422"/>
        <end position="442"/>
    </location>
</feature>
<feature type="region of interest" description="Disordered" evidence="1">
    <location>
        <begin position="573"/>
        <end position="594"/>
    </location>
</feature>
<keyword evidence="2" id="KW-1133">Transmembrane helix</keyword>
<dbReference type="InterPro" id="IPR018702">
    <property type="entry name" value="DUF2207"/>
</dbReference>
<comment type="caution">
    <text evidence="5">The sequence shown here is derived from an EMBL/GenBank/DDBJ whole genome shotgun (WGS) entry which is preliminary data.</text>
</comment>